<gene>
    <name evidence="1" type="ORF">EYF80_042294</name>
</gene>
<name>A0A4Z2G1Y9_9TELE</name>
<protein>
    <submittedName>
        <fullName evidence="1">Uncharacterized protein</fullName>
    </submittedName>
</protein>
<comment type="caution">
    <text evidence="1">The sequence shown here is derived from an EMBL/GenBank/DDBJ whole genome shotgun (WGS) entry which is preliminary data.</text>
</comment>
<dbReference type="AlphaFoldDB" id="A0A4Z2G1Y9"/>
<organism evidence="1 2">
    <name type="scientific">Liparis tanakae</name>
    <name type="common">Tanaka's snailfish</name>
    <dbReference type="NCBI Taxonomy" id="230148"/>
    <lineage>
        <taxon>Eukaryota</taxon>
        <taxon>Metazoa</taxon>
        <taxon>Chordata</taxon>
        <taxon>Craniata</taxon>
        <taxon>Vertebrata</taxon>
        <taxon>Euteleostomi</taxon>
        <taxon>Actinopterygii</taxon>
        <taxon>Neopterygii</taxon>
        <taxon>Teleostei</taxon>
        <taxon>Neoteleostei</taxon>
        <taxon>Acanthomorphata</taxon>
        <taxon>Eupercaria</taxon>
        <taxon>Perciformes</taxon>
        <taxon>Cottioidei</taxon>
        <taxon>Cottales</taxon>
        <taxon>Liparidae</taxon>
        <taxon>Liparis</taxon>
    </lineage>
</organism>
<accession>A0A4Z2G1Y9</accession>
<keyword evidence="2" id="KW-1185">Reference proteome</keyword>
<reference evidence="1 2" key="1">
    <citation type="submission" date="2019-03" db="EMBL/GenBank/DDBJ databases">
        <title>First draft genome of Liparis tanakae, snailfish: a comprehensive survey of snailfish specific genes.</title>
        <authorList>
            <person name="Kim W."/>
            <person name="Song I."/>
            <person name="Jeong J.-H."/>
            <person name="Kim D."/>
            <person name="Kim S."/>
            <person name="Ryu S."/>
            <person name="Song J.Y."/>
            <person name="Lee S.K."/>
        </authorList>
    </citation>
    <scope>NUCLEOTIDE SEQUENCE [LARGE SCALE GENOMIC DNA]</scope>
    <source>
        <tissue evidence="1">Muscle</tissue>
    </source>
</reference>
<dbReference type="Proteomes" id="UP000314294">
    <property type="component" value="Unassembled WGS sequence"/>
</dbReference>
<proteinExistence type="predicted"/>
<dbReference type="EMBL" id="SRLO01000739">
    <property type="protein sequence ID" value="TNN47517.1"/>
    <property type="molecule type" value="Genomic_DNA"/>
</dbReference>
<sequence length="140" mass="15949">MLHGRTVDGDERVEVLHGQQRVGQLPDEHLQEAGGVVLLQLLPLKRPVVERGLEVLTQRLESETRRARRSFHDFIIAEDEGRPFRFERVTMRLWERRQISYSGLTGFVSEQLKVLETKDKKVSACSENATSTFSSVSTSA</sequence>
<evidence type="ECO:0000313" key="2">
    <source>
        <dbReference type="Proteomes" id="UP000314294"/>
    </source>
</evidence>
<evidence type="ECO:0000313" key="1">
    <source>
        <dbReference type="EMBL" id="TNN47517.1"/>
    </source>
</evidence>